<accession>A0ABV6Q7K6</accession>
<dbReference type="RefSeq" id="WP_386061581.1">
    <property type="nucleotide sequence ID" value="NZ_JBHLTQ010000003.1"/>
</dbReference>
<dbReference type="EMBL" id="JBHLTQ010000003">
    <property type="protein sequence ID" value="MFC0604264.1"/>
    <property type="molecule type" value="Genomic_DNA"/>
</dbReference>
<name>A0ABV6Q7K6_9FLAO</name>
<evidence type="ECO:0000313" key="2">
    <source>
        <dbReference type="Proteomes" id="UP001589832"/>
    </source>
</evidence>
<protein>
    <submittedName>
        <fullName evidence="1">Uncharacterized protein</fullName>
    </submittedName>
</protein>
<reference evidence="1 2" key="1">
    <citation type="submission" date="2024-09" db="EMBL/GenBank/DDBJ databases">
        <authorList>
            <person name="Sun Q."/>
            <person name="Mori K."/>
        </authorList>
    </citation>
    <scope>NUCLEOTIDE SEQUENCE [LARGE SCALE GENOMIC DNA]</scope>
    <source>
        <strain evidence="1 2">NCAIM B.02481</strain>
    </source>
</reference>
<comment type="caution">
    <text evidence="1">The sequence shown here is derived from an EMBL/GenBank/DDBJ whole genome shotgun (WGS) entry which is preliminary data.</text>
</comment>
<dbReference type="Proteomes" id="UP001589832">
    <property type="component" value="Unassembled WGS sequence"/>
</dbReference>
<sequence length="221" mass="25704">MENLIKKISRPIIFYLPRAVIEKVSGKDLKALDDIGMTNTLFSIDTEGNTKQITNVIEPIFLLGKDQLLKASVFELLKMKGSLEKDTFYFLLDNYLIELDTWINTTNIIKESAIKDTHNYSSPIQAYLDMQHRFLVEHKNELKSHFGYWKMSIELERVFNLAPPTEEQLDAYNKRESTGITKKENNKNNKIKPKLITEKEVDIYLLQTVFNVDLKAKNNKN</sequence>
<organism evidence="1 2">
    <name type="scientific">Winogradskyella pulchriflava</name>
    <dbReference type="NCBI Taxonomy" id="1110688"/>
    <lineage>
        <taxon>Bacteria</taxon>
        <taxon>Pseudomonadati</taxon>
        <taxon>Bacteroidota</taxon>
        <taxon>Flavobacteriia</taxon>
        <taxon>Flavobacteriales</taxon>
        <taxon>Flavobacteriaceae</taxon>
        <taxon>Winogradskyella</taxon>
    </lineage>
</organism>
<gene>
    <name evidence="1" type="ORF">ACFFGA_06855</name>
</gene>
<evidence type="ECO:0000313" key="1">
    <source>
        <dbReference type="EMBL" id="MFC0604264.1"/>
    </source>
</evidence>
<proteinExistence type="predicted"/>
<keyword evidence="2" id="KW-1185">Reference proteome</keyword>